<keyword evidence="3" id="KW-1185">Reference proteome</keyword>
<evidence type="ECO:0000313" key="2">
    <source>
        <dbReference type="EMBL" id="WOJ89695.1"/>
    </source>
</evidence>
<dbReference type="InterPro" id="IPR027373">
    <property type="entry name" value="RHH_dom"/>
</dbReference>
<organism evidence="2 3">
    <name type="scientific">Methylocapsa polymorpha</name>
    <dbReference type="NCBI Taxonomy" id="3080828"/>
    <lineage>
        <taxon>Bacteria</taxon>
        <taxon>Pseudomonadati</taxon>
        <taxon>Pseudomonadota</taxon>
        <taxon>Alphaproteobacteria</taxon>
        <taxon>Hyphomicrobiales</taxon>
        <taxon>Beijerinckiaceae</taxon>
        <taxon>Methylocapsa</taxon>
    </lineage>
</organism>
<sequence length="80" mass="8623">MEPDAKSEASSAIVKHSLAIAGHRTSISLEHAFWEGLKSIATERGLSLATLVARIDAERGDANLSSAIRVFVLNWARSPH</sequence>
<name>A0ABZ0HRZ6_9HYPH</name>
<accession>A0ABZ0HRZ6</accession>
<gene>
    <name evidence="2" type="ORF">RZS28_18250</name>
</gene>
<reference evidence="2 3" key="1">
    <citation type="submission" date="2023-10" db="EMBL/GenBank/DDBJ databases">
        <title>Novel methanotroph of the genus Methylocapsa from a subarctic wetland.</title>
        <authorList>
            <person name="Belova S.E."/>
            <person name="Oshkin I.Y."/>
            <person name="Miroshnikov K."/>
            <person name="Dedysh S.N."/>
        </authorList>
    </citation>
    <scope>NUCLEOTIDE SEQUENCE [LARGE SCALE GENOMIC DNA]</scope>
    <source>
        <strain evidence="2 3">RX1</strain>
    </source>
</reference>
<proteinExistence type="predicted"/>
<evidence type="ECO:0000313" key="3">
    <source>
        <dbReference type="Proteomes" id="UP001626536"/>
    </source>
</evidence>
<dbReference type="RefSeq" id="WP_407339138.1">
    <property type="nucleotide sequence ID" value="NZ_CP136862.1"/>
</dbReference>
<dbReference type="Proteomes" id="UP001626536">
    <property type="component" value="Chromosome"/>
</dbReference>
<dbReference type="Pfam" id="PF13467">
    <property type="entry name" value="RHH_4"/>
    <property type="match status" value="1"/>
</dbReference>
<feature type="domain" description="Ribbon-helix-helix" evidence="1">
    <location>
        <begin position="14"/>
        <end position="75"/>
    </location>
</feature>
<protein>
    <submittedName>
        <fullName evidence="2">Ribbon-helix-helix domain-containing protein</fullName>
    </submittedName>
</protein>
<dbReference type="EMBL" id="CP136862">
    <property type="protein sequence ID" value="WOJ89695.1"/>
    <property type="molecule type" value="Genomic_DNA"/>
</dbReference>
<dbReference type="Gene3D" id="1.10.3990.20">
    <property type="entry name" value="protein bp1543"/>
    <property type="match status" value="1"/>
</dbReference>
<evidence type="ECO:0000259" key="1">
    <source>
        <dbReference type="Pfam" id="PF13467"/>
    </source>
</evidence>
<dbReference type="InterPro" id="IPR038268">
    <property type="entry name" value="RHH_sf"/>
</dbReference>